<reference evidence="1" key="1">
    <citation type="submission" date="2020-03" db="EMBL/GenBank/DDBJ databases">
        <title>The deep terrestrial virosphere.</title>
        <authorList>
            <person name="Holmfeldt K."/>
            <person name="Nilsson E."/>
            <person name="Simone D."/>
            <person name="Lopez-Fernandez M."/>
            <person name="Wu X."/>
            <person name="de Brujin I."/>
            <person name="Lundin D."/>
            <person name="Andersson A."/>
            <person name="Bertilsson S."/>
            <person name="Dopson M."/>
        </authorList>
    </citation>
    <scope>NUCLEOTIDE SEQUENCE</scope>
    <source>
        <strain evidence="1">MM415B06522</strain>
    </source>
</reference>
<organism evidence="1">
    <name type="scientific">viral metagenome</name>
    <dbReference type="NCBI Taxonomy" id="1070528"/>
    <lineage>
        <taxon>unclassified sequences</taxon>
        <taxon>metagenomes</taxon>
        <taxon>organismal metagenomes</taxon>
    </lineage>
</organism>
<accession>A0A6M3LWY7</accession>
<dbReference type="AlphaFoldDB" id="A0A6M3LWY7"/>
<proteinExistence type="predicted"/>
<dbReference type="EMBL" id="MT143470">
    <property type="protein sequence ID" value="QJA97185.1"/>
    <property type="molecule type" value="Genomic_DNA"/>
</dbReference>
<protein>
    <recommendedName>
        <fullName evidence="2">DUF433 domain-containing protein</fullName>
    </recommendedName>
</protein>
<sequence length="200" mass="22035">MEGDAVNPMVAVDPRYRFGWPQVGGVETCVIAGVYRAGETDIDLLAEDYGLTTSEVCVALAWEGVYVDHRSDPDVVEWCAQNPGRCSDKPIHRGKPIPARGLPRDGGVTVCKFEVDGSTRFQNRDFYVLAEGITIEEAIAGIEEDMHVLAVPCGEPQPRPLGVWSYGADGGAWGFYSRLVYVFELHFPDSEYAREHKPNA</sequence>
<name>A0A6M3LWY7_9ZZZZ</name>
<evidence type="ECO:0000313" key="1">
    <source>
        <dbReference type="EMBL" id="QJA97185.1"/>
    </source>
</evidence>
<evidence type="ECO:0008006" key="2">
    <source>
        <dbReference type="Google" id="ProtNLM"/>
    </source>
</evidence>
<gene>
    <name evidence="1" type="ORF">MM415B06522_0007</name>
</gene>